<evidence type="ECO:0000313" key="4">
    <source>
        <dbReference type="Proteomes" id="UP000199021"/>
    </source>
</evidence>
<name>A0A1H9M7T6_9BACT</name>
<dbReference type="SMART" id="SM00530">
    <property type="entry name" value="HTH_XRE"/>
    <property type="match status" value="1"/>
</dbReference>
<dbReference type="STRING" id="478744.SAMN05444359_12766"/>
<dbReference type="AlphaFoldDB" id="A0A1H9M7T6"/>
<reference evidence="4" key="1">
    <citation type="submission" date="2016-10" db="EMBL/GenBank/DDBJ databases">
        <authorList>
            <person name="Varghese N."/>
            <person name="Submissions S."/>
        </authorList>
    </citation>
    <scope>NUCLEOTIDE SEQUENCE [LARGE SCALE GENOMIC DNA]</scope>
    <source>
        <strain evidence="4">DSM 24740</strain>
    </source>
</reference>
<dbReference type="SUPFAM" id="SSF47413">
    <property type="entry name" value="lambda repressor-like DNA-binding domains"/>
    <property type="match status" value="1"/>
</dbReference>
<dbReference type="InterPro" id="IPR049639">
    <property type="entry name" value="RstR"/>
</dbReference>
<dbReference type="Gene3D" id="1.10.260.40">
    <property type="entry name" value="lambda repressor-like DNA-binding domains"/>
    <property type="match status" value="1"/>
</dbReference>
<feature type="domain" description="HTH cro/C1-type" evidence="2">
    <location>
        <begin position="4"/>
        <end position="58"/>
    </location>
</feature>
<dbReference type="PROSITE" id="PS50943">
    <property type="entry name" value="HTH_CROC1"/>
    <property type="match status" value="1"/>
</dbReference>
<proteinExistence type="predicted"/>
<feature type="non-terminal residue" evidence="3">
    <location>
        <position position="1"/>
    </location>
</feature>
<protein>
    <submittedName>
        <fullName evidence="3">Helix-turn-helix</fullName>
    </submittedName>
</protein>
<dbReference type="NCBIfam" id="NF041951">
    <property type="entry name" value="phage_RstR"/>
    <property type="match status" value="1"/>
</dbReference>
<sequence length="107" mass="12260">NQRLVQLRKEHNLSQSELAKKIGIHANVVGRYERGEAKPSIEQVLKIADVFDVSMDYLTGKVDEAIEPKLMQQMISLQQLPQKEKEHILFTLEALVRDTITRLSYAS</sequence>
<dbReference type="Proteomes" id="UP000199021">
    <property type="component" value="Unassembled WGS sequence"/>
</dbReference>
<dbReference type="OrthoDB" id="881869at2"/>
<dbReference type="PANTHER" id="PTHR46558:SF11">
    <property type="entry name" value="HTH-TYPE TRANSCRIPTIONAL REGULATOR XRE"/>
    <property type="match status" value="1"/>
</dbReference>
<dbReference type="Pfam" id="PF01381">
    <property type="entry name" value="HTH_3"/>
    <property type="match status" value="1"/>
</dbReference>
<keyword evidence="1" id="KW-0238">DNA-binding</keyword>
<dbReference type="EMBL" id="FOFB01000027">
    <property type="protein sequence ID" value="SER19810.1"/>
    <property type="molecule type" value="Genomic_DNA"/>
</dbReference>
<dbReference type="InterPro" id="IPR010982">
    <property type="entry name" value="Lambda_DNA-bd_dom_sf"/>
</dbReference>
<evidence type="ECO:0000259" key="2">
    <source>
        <dbReference type="PROSITE" id="PS50943"/>
    </source>
</evidence>
<organism evidence="3 4">
    <name type="scientific">Neolewinella agarilytica</name>
    <dbReference type="NCBI Taxonomy" id="478744"/>
    <lineage>
        <taxon>Bacteria</taxon>
        <taxon>Pseudomonadati</taxon>
        <taxon>Bacteroidota</taxon>
        <taxon>Saprospiria</taxon>
        <taxon>Saprospirales</taxon>
        <taxon>Lewinellaceae</taxon>
        <taxon>Neolewinella</taxon>
    </lineage>
</organism>
<dbReference type="InterPro" id="IPR001387">
    <property type="entry name" value="Cro/C1-type_HTH"/>
</dbReference>
<dbReference type="InParanoid" id="A0A1H9M7T6"/>
<evidence type="ECO:0000313" key="3">
    <source>
        <dbReference type="EMBL" id="SER19810.1"/>
    </source>
</evidence>
<gene>
    <name evidence="3" type="ORF">SAMN05444359_12766</name>
</gene>
<dbReference type="FunCoup" id="A0A1H9M7T6">
    <property type="interactions" value="3"/>
</dbReference>
<dbReference type="CDD" id="cd00093">
    <property type="entry name" value="HTH_XRE"/>
    <property type="match status" value="1"/>
</dbReference>
<dbReference type="GO" id="GO:0003677">
    <property type="term" value="F:DNA binding"/>
    <property type="evidence" value="ECO:0007669"/>
    <property type="project" value="UniProtKB-KW"/>
</dbReference>
<accession>A0A1H9M7T6</accession>
<evidence type="ECO:0000256" key="1">
    <source>
        <dbReference type="ARBA" id="ARBA00023125"/>
    </source>
</evidence>
<dbReference type="RefSeq" id="WP_090172110.1">
    <property type="nucleotide sequence ID" value="NZ_FOFB01000027.1"/>
</dbReference>
<keyword evidence="4" id="KW-1185">Reference proteome</keyword>
<dbReference type="PANTHER" id="PTHR46558">
    <property type="entry name" value="TRACRIPTIONAL REGULATORY PROTEIN-RELATED-RELATED"/>
    <property type="match status" value="1"/>
</dbReference>